<gene>
    <name evidence="2" type="ORF">AWB78_08440</name>
</gene>
<dbReference type="Proteomes" id="UP000071859">
    <property type="component" value="Unassembled WGS sequence"/>
</dbReference>
<reference evidence="2" key="1">
    <citation type="submission" date="2016-01" db="EMBL/GenBank/DDBJ databases">
        <authorList>
            <person name="Peeters C."/>
        </authorList>
    </citation>
    <scope>NUCLEOTIDE SEQUENCE</scope>
    <source>
        <strain evidence="2">LMG 29321</strain>
    </source>
</reference>
<dbReference type="PANTHER" id="PTHR43245:SF23">
    <property type="entry name" value="NAD(P)-BINDING DOMAIN-CONTAINING PROTEIN"/>
    <property type="match status" value="1"/>
</dbReference>
<comment type="caution">
    <text evidence="2">The sequence shown here is derived from an EMBL/GenBank/DDBJ whole genome shotgun (WGS) entry which is preliminary data.</text>
</comment>
<dbReference type="OrthoDB" id="9801056at2"/>
<dbReference type="Gene3D" id="3.40.50.720">
    <property type="entry name" value="NAD(P)-binding Rossmann-like Domain"/>
    <property type="match status" value="1"/>
</dbReference>
<evidence type="ECO:0000313" key="2">
    <source>
        <dbReference type="EMBL" id="SAL07144.1"/>
    </source>
</evidence>
<dbReference type="AlphaFoldDB" id="A0A158EK12"/>
<dbReference type="Pfam" id="PF01370">
    <property type="entry name" value="Epimerase"/>
    <property type="match status" value="1"/>
</dbReference>
<keyword evidence="3" id="KW-1185">Reference proteome</keyword>
<proteinExistence type="predicted"/>
<evidence type="ECO:0000313" key="3">
    <source>
        <dbReference type="Proteomes" id="UP000071859"/>
    </source>
</evidence>
<dbReference type="InterPro" id="IPR050177">
    <property type="entry name" value="Lipid_A_modif_metabolic_enz"/>
</dbReference>
<name>A0A158EK12_9BURK</name>
<accession>A0A158EK12</accession>
<dbReference type="InterPro" id="IPR001509">
    <property type="entry name" value="Epimerase_deHydtase"/>
</dbReference>
<dbReference type="EMBL" id="FCOX02000174">
    <property type="protein sequence ID" value="SAL07144.1"/>
    <property type="molecule type" value="Genomic_DNA"/>
</dbReference>
<evidence type="ECO:0000259" key="1">
    <source>
        <dbReference type="Pfam" id="PF01370"/>
    </source>
</evidence>
<dbReference type="PANTHER" id="PTHR43245">
    <property type="entry name" value="BIFUNCTIONAL POLYMYXIN RESISTANCE PROTEIN ARNA"/>
    <property type="match status" value="1"/>
</dbReference>
<feature type="domain" description="NAD-dependent epimerase/dehydratase" evidence="1">
    <location>
        <begin position="5"/>
        <end position="217"/>
    </location>
</feature>
<dbReference type="CDD" id="cd08946">
    <property type="entry name" value="SDR_e"/>
    <property type="match status" value="1"/>
</dbReference>
<protein>
    <submittedName>
        <fullName evidence="2">NAD-dependent epimerase/dehydratase</fullName>
    </submittedName>
</protein>
<dbReference type="RefSeq" id="WP_062612953.1">
    <property type="nucleotide sequence ID" value="NZ_FCOX02000174.1"/>
</dbReference>
<dbReference type="SUPFAM" id="SSF51735">
    <property type="entry name" value="NAD(P)-binding Rossmann-fold domains"/>
    <property type="match status" value="1"/>
</dbReference>
<sequence>MYSIALLGGRGYIGTALTGVLARAGYQIHVYDTAACSPAHLSGANVRHFVGDYRSLAAQELSSYQVVVLLAAHSSVAVACADPFGAWRNNVEGFVHLISQLRGQRLIYASSSSVYTGVGAALADESAVTTEFQNIYDFSKFCDDQCARLLYPRAVGLRFGSVCGWSPVMRNDIMINCMVNTALQTGQVRIANASVSRPILGLSDLCRALSVIIEREDLYGPFNLSSFTSTVGEIGAEVARLTKAQTFIAPPCDTYDFSMSSERFRRMTGFSFEDDITSIVNSLLQHRLKSQKTQALPAIPSGVV</sequence>
<dbReference type="InterPro" id="IPR036291">
    <property type="entry name" value="NAD(P)-bd_dom_sf"/>
</dbReference>
<organism evidence="2 3">
    <name type="scientific">Caballeronia calidae</name>
    <dbReference type="NCBI Taxonomy" id="1777139"/>
    <lineage>
        <taxon>Bacteria</taxon>
        <taxon>Pseudomonadati</taxon>
        <taxon>Pseudomonadota</taxon>
        <taxon>Betaproteobacteria</taxon>
        <taxon>Burkholderiales</taxon>
        <taxon>Burkholderiaceae</taxon>
        <taxon>Caballeronia</taxon>
    </lineage>
</organism>